<sequence>MQKNGVFSLIWSFPHKSIVEIKKTSYSANESVLTNIYYKQQTKELNMTEIEKLKKEIEDLKLIIESKNNQVESKNKHIKRLERIISNIKKEQSQ</sequence>
<evidence type="ECO:0000313" key="2">
    <source>
        <dbReference type="EMBL" id="PJI31186.1"/>
    </source>
</evidence>
<accession>A0A2H9UHK2</accession>
<reference evidence="2 3" key="1">
    <citation type="submission" date="2017-11" db="EMBL/GenBank/DDBJ databases">
        <authorList>
            <person name="Han C.G."/>
        </authorList>
    </citation>
    <scope>NUCLEOTIDE SEQUENCE [LARGE SCALE GENOMIC DNA]</scope>
    <source>
        <strain evidence="2 3">ANC 5347</strain>
    </source>
</reference>
<protein>
    <submittedName>
        <fullName evidence="2">Uncharacterized protein</fullName>
    </submittedName>
</protein>
<dbReference type="EMBL" id="PGOZ01000043">
    <property type="protein sequence ID" value="PJI31186.1"/>
    <property type="molecule type" value="Genomic_DNA"/>
</dbReference>
<dbReference type="AlphaFoldDB" id="A0A2H9UHK2"/>
<dbReference type="Proteomes" id="UP000242351">
    <property type="component" value="Unassembled WGS sequence"/>
</dbReference>
<evidence type="ECO:0000313" key="3">
    <source>
        <dbReference type="Proteomes" id="UP000242351"/>
    </source>
</evidence>
<gene>
    <name evidence="2" type="ORF">CU320_15490</name>
</gene>
<evidence type="ECO:0000256" key="1">
    <source>
        <dbReference type="SAM" id="Coils"/>
    </source>
</evidence>
<feature type="coiled-coil region" evidence="1">
    <location>
        <begin position="43"/>
        <end position="91"/>
    </location>
</feature>
<keyword evidence="1" id="KW-0175">Coiled coil</keyword>
<proteinExistence type="predicted"/>
<reference evidence="2 3" key="2">
    <citation type="submission" date="2017-12" db="EMBL/GenBank/DDBJ databases">
        <title>Revising the taxonomy of the Acinetobacter lwoffii group: the description of Acinetobacter pseudolwoffii sp. nov. and emended description of Acinetobacter lwoffii.</title>
        <authorList>
            <person name="Nemec A."/>
        </authorList>
    </citation>
    <scope>NUCLEOTIDE SEQUENCE [LARGE SCALE GENOMIC DNA]</scope>
    <source>
        <strain evidence="2 3">ANC 5347</strain>
    </source>
</reference>
<comment type="caution">
    <text evidence="2">The sequence shown here is derived from an EMBL/GenBank/DDBJ whole genome shotgun (WGS) entry which is preliminary data.</text>
</comment>
<organism evidence="2 3">
    <name type="scientific">Acinetobacter pseudolwoffii</name>
    <dbReference type="NCBI Taxonomy" id="2053287"/>
    <lineage>
        <taxon>Bacteria</taxon>
        <taxon>Pseudomonadati</taxon>
        <taxon>Pseudomonadota</taxon>
        <taxon>Gammaproteobacteria</taxon>
        <taxon>Moraxellales</taxon>
        <taxon>Moraxellaceae</taxon>
        <taxon>Acinetobacter</taxon>
    </lineage>
</organism>
<name>A0A2H9UHK2_9GAMM</name>